<dbReference type="CDD" id="cd16917">
    <property type="entry name" value="HATPase_UhpB-NarQ-NarX-like"/>
    <property type="match status" value="1"/>
</dbReference>
<dbReference type="InterPro" id="IPR017205">
    <property type="entry name" value="Sig_transdc_His_kinase_ChrS"/>
</dbReference>
<dbReference type="Proteomes" id="UP001500432">
    <property type="component" value="Unassembled WGS sequence"/>
</dbReference>
<feature type="region of interest" description="Disordered" evidence="4">
    <location>
        <begin position="1"/>
        <end position="39"/>
    </location>
</feature>
<keyword evidence="2" id="KW-0418">Kinase</keyword>
<name>A0ABP5NTR2_9MICC</name>
<feature type="chain" id="PRO_5045399588" description="Histidine kinase/HSP90-like ATPase domain-containing protein" evidence="6">
    <location>
        <begin position="26"/>
        <end position="353"/>
    </location>
</feature>
<feature type="compositionally biased region" description="Basic and acidic residues" evidence="4">
    <location>
        <begin position="189"/>
        <end position="198"/>
    </location>
</feature>
<keyword evidence="9" id="KW-1185">Reference proteome</keyword>
<proteinExistence type="predicted"/>
<organism evidence="8 9">
    <name type="scientific">Sinomonas flava</name>
    <dbReference type="NCBI Taxonomy" id="496857"/>
    <lineage>
        <taxon>Bacteria</taxon>
        <taxon>Bacillati</taxon>
        <taxon>Actinomycetota</taxon>
        <taxon>Actinomycetes</taxon>
        <taxon>Micrococcales</taxon>
        <taxon>Micrococcaceae</taxon>
        <taxon>Sinomonas</taxon>
    </lineage>
</organism>
<evidence type="ECO:0000256" key="2">
    <source>
        <dbReference type="ARBA" id="ARBA00022777"/>
    </source>
</evidence>
<keyword evidence="5" id="KW-0472">Membrane</keyword>
<dbReference type="PANTHER" id="PTHR24421:SF62">
    <property type="entry name" value="SENSORY TRANSDUCTION HISTIDINE KINASE"/>
    <property type="match status" value="1"/>
</dbReference>
<keyword evidence="3" id="KW-0902">Two-component regulatory system</keyword>
<dbReference type="PANTHER" id="PTHR24421">
    <property type="entry name" value="NITRATE/NITRITE SENSOR PROTEIN NARX-RELATED"/>
    <property type="match status" value="1"/>
</dbReference>
<keyword evidence="6" id="KW-0732">Signal</keyword>
<dbReference type="Pfam" id="PF02518">
    <property type="entry name" value="HATPase_c"/>
    <property type="match status" value="1"/>
</dbReference>
<gene>
    <name evidence="8" type="ORF">GCM10009849_25940</name>
</gene>
<evidence type="ECO:0000256" key="1">
    <source>
        <dbReference type="ARBA" id="ARBA00022679"/>
    </source>
</evidence>
<comment type="caution">
    <text evidence="8">The sequence shown here is derived from an EMBL/GenBank/DDBJ whole genome shotgun (WGS) entry which is preliminary data.</text>
</comment>
<feature type="region of interest" description="Disordered" evidence="4">
    <location>
        <begin position="158"/>
        <end position="210"/>
    </location>
</feature>
<evidence type="ECO:0000313" key="8">
    <source>
        <dbReference type="EMBL" id="GAA2201438.1"/>
    </source>
</evidence>
<dbReference type="PIRSF" id="PIRSF037434">
    <property type="entry name" value="STHK_ChrS"/>
    <property type="match status" value="1"/>
</dbReference>
<feature type="transmembrane region" description="Helical" evidence="5">
    <location>
        <begin position="118"/>
        <end position="145"/>
    </location>
</feature>
<keyword evidence="5" id="KW-0812">Transmembrane</keyword>
<protein>
    <recommendedName>
        <fullName evidence="7">Histidine kinase/HSP90-like ATPase domain-containing protein</fullName>
    </recommendedName>
</protein>
<dbReference type="InterPro" id="IPR050482">
    <property type="entry name" value="Sensor_HK_TwoCompSys"/>
</dbReference>
<evidence type="ECO:0000256" key="6">
    <source>
        <dbReference type="SAM" id="SignalP"/>
    </source>
</evidence>
<feature type="transmembrane region" description="Helical" evidence="5">
    <location>
        <begin position="80"/>
        <end position="98"/>
    </location>
</feature>
<feature type="domain" description="Histidine kinase/HSP90-like ATPase" evidence="7">
    <location>
        <begin position="254"/>
        <end position="343"/>
    </location>
</feature>
<keyword evidence="5" id="KW-1133">Transmembrane helix</keyword>
<feature type="signal peptide" evidence="6">
    <location>
        <begin position="1"/>
        <end position="25"/>
    </location>
</feature>
<dbReference type="InterPro" id="IPR003594">
    <property type="entry name" value="HATPase_dom"/>
</dbReference>
<evidence type="ECO:0000256" key="3">
    <source>
        <dbReference type="ARBA" id="ARBA00023012"/>
    </source>
</evidence>
<sequence length="353" mass="36639">MSPARAGAAGRLGAMFSRSSPPATAAQTPQPSPDPPATPAERVLRWLPTALHVAFALLLLIGTVRALAPAPDAAGAAPGIVLPLVGLLAAAYAAGIVLQKRPAKGLPFDPAQYRLHWLAGMCALWAVLVAVSTEFAWVAIPLFFIQLQLPLPPQPAIERLPAPQPASGAEPAPNAPSEAQPAVVQPTEPEPKPPREAPIRQPAAQRQDPRLAESLRTLCERTTAASSARGTGLTCRFDLEGTSRPLPDNAEDAFLKAAQASLANVWQHAQASTAVVRLAYLEDEVTLEVRDDGAGFDPTDAAAGAATRDNGLRALRERVEEAGATMAVASAPGEGTRVTVSISTPGTPSADTP</sequence>
<feature type="transmembrane region" description="Helical" evidence="5">
    <location>
        <begin position="49"/>
        <end position="68"/>
    </location>
</feature>
<dbReference type="InterPro" id="IPR036890">
    <property type="entry name" value="HATPase_C_sf"/>
</dbReference>
<dbReference type="Gene3D" id="3.30.565.10">
    <property type="entry name" value="Histidine kinase-like ATPase, C-terminal domain"/>
    <property type="match status" value="1"/>
</dbReference>
<feature type="region of interest" description="Disordered" evidence="4">
    <location>
        <begin position="331"/>
        <end position="353"/>
    </location>
</feature>
<feature type="compositionally biased region" description="Polar residues" evidence="4">
    <location>
        <begin position="338"/>
        <end position="353"/>
    </location>
</feature>
<accession>A0ABP5NTR2</accession>
<evidence type="ECO:0000256" key="5">
    <source>
        <dbReference type="SAM" id="Phobius"/>
    </source>
</evidence>
<evidence type="ECO:0000256" key="4">
    <source>
        <dbReference type="SAM" id="MobiDB-lite"/>
    </source>
</evidence>
<dbReference type="EMBL" id="BAAAQW010000006">
    <property type="protein sequence ID" value="GAA2201438.1"/>
    <property type="molecule type" value="Genomic_DNA"/>
</dbReference>
<keyword evidence="1" id="KW-0808">Transferase</keyword>
<reference evidence="9" key="1">
    <citation type="journal article" date="2019" name="Int. J. Syst. Evol. Microbiol.">
        <title>The Global Catalogue of Microorganisms (GCM) 10K type strain sequencing project: providing services to taxonomists for standard genome sequencing and annotation.</title>
        <authorList>
            <consortium name="The Broad Institute Genomics Platform"/>
            <consortium name="The Broad Institute Genome Sequencing Center for Infectious Disease"/>
            <person name="Wu L."/>
            <person name="Ma J."/>
        </authorList>
    </citation>
    <scope>NUCLEOTIDE SEQUENCE [LARGE SCALE GENOMIC DNA]</scope>
    <source>
        <strain evidence="9">JCM 16034</strain>
    </source>
</reference>
<dbReference type="SUPFAM" id="SSF55874">
    <property type="entry name" value="ATPase domain of HSP90 chaperone/DNA topoisomerase II/histidine kinase"/>
    <property type="match status" value="1"/>
</dbReference>
<evidence type="ECO:0000313" key="9">
    <source>
        <dbReference type="Proteomes" id="UP001500432"/>
    </source>
</evidence>
<evidence type="ECO:0000259" key="7">
    <source>
        <dbReference type="Pfam" id="PF02518"/>
    </source>
</evidence>
<feature type="compositionally biased region" description="Low complexity" evidence="4">
    <location>
        <begin position="1"/>
        <end position="29"/>
    </location>
</feature>